<evidence type="ECO:0000313" key="3">
    <source>
        <dbReference type="Proteomes" id="UP000285274"/>
    </source>
</evidence>
<dbReference type="GO" id="GO:0008237">
    <property type="term" value="F:metallopeptidase activity"/>
    <property type="evidence" value="ECO:0007669"/>
    <property type="project" value="InterPro"/>
</dbReference>
<dbReference type="PROSITE" id="PS51257">
    <property type="entry name" value="PROKAR_LIPOPROTEIN"/>
    <property type="match status" value="1"/>
</dbReference>
<dbReference type="AlphaFoldDB" id="A0A412J467"/>
<comment type="caution">
    <text evidence="2">The sequence shown here is derived from an EMBL/GenBank/DDBJ whole genome shotgun (WGS) entry which is preliminary data.</text>
</comment>
<accession>A0A412J467</accession>
<sequence length="207" mass="23540">MKKMIKVLLSSIICLSTLVGCSSSPYAKAEEQTLTIQGVPVYVEPDEETTQEDIDRHLKEIRTQTEFLMKNCTGIHLQGKSNYTERMQQNYGGNYGNTAGCAEGKEIYLNTKIKSSTGERTSSSIRETVSHELWHVFDYVNGTDEYYLSELDFNILYNQSPDSLSKHGASNTKEFFAEGGTMYIYSPEELKEKNIDVYNYFEALPKE</sequence>
<reference evidence="2 3" key="1">
    <citation type="submission" date="2018-08" db="EMBL/GenBank/DDBJ databases">
        <title>A genome reference for cultivated species of the human gut microbiota.</title>
        <authorList>
            <person name="Zou Y."/>
            <person name="Xue W."/>
            <person name="Luo G."/>
        </authorList>
    </citation>
    <scope>NUCLEOTIDE SEQUENCE [LARGE SCALE GENOMIC DNA]</scope>
    <source>
        <strain evidence="2 3">AF22-10AC</strain>
    </source>
</reference>
<evidence type="ECO:0000256" key="1">
    <source>
        <dbReference type="SAM" id="SignalP"/>
    </source>
</evidence>
<protein>
    <submittedName>
        <fullName evidence="2">Uncharacterized protein</fullName>
    </submittedName>
</protein>
<dbReference type="RefSeq" id="WP_118319766.1">
    <property type="nucleotide sequence ID" value="NZ_QRVM01000013.1"/>
</dbReference>
<dbReference type="SUPFAM" id="SSF55486">
    <property type="entry name" value="Metalloproteases ('zincins'), catalytic domain"/>
    <property type="match status" value="1"/>
</dbReference>
<organism evidence="2 3">
    <name type="scientific">Holdemanella biformis</name>
    <dbReference type="NCBI Taxonomy" id="1735"/>
    <lineage>
        <taxon>Bacteria</taxon>
        <taxon>Bacillati</taxon>
        <taxon>Bacillota</taxon>
        <taxon>Erysipelotrichia</taxon>
        <taxon>Erysipelotrichales</taxon>
        <taxon>Erysipelotrichaceae</taxon>
        <taxon>Holdemanella</taxon>
    </lineage>
</organism>
<proteinExistence type="predicted"/>
<dbReference type="InterPro" id="IPR024079">
    <property type="entry name" value="MetalloPept_cat_dom_sf"/>
</dbReference>
<evidence type="ECO:0000313" key="2">
    <source>
        <dbReference type="EMBL" id="RGS47405.1"/>
    </source>
</evidence>
<dbReference type="EMBL" id="QRVM01000013">
    <property type="protein sequence ID" value="RGS47405.1"/>
    <property type="molecule type" value="Genomic_DNA"/>
</dbReference>
<gene>
    <name evidence="2" type="ORF">DWX92_04345</name>
</gene>
<feature type="signal peptide" evidence="1">
    <location>
        <begin position="1"/>
        <end position="29"/>
    </location>
</feature>
<keyword evidence="1" id="KW-0732">Signal</keyword>
<feature type="chain" id="PRO_5019320272" evidence="1">
    <location>
        <begin position="30"/>
        <end position="207"/>
    </location>
</feature>
<dbReference type="Proteomes" id="UP000285274">
    <property type="component" value="Unassembled WGS sequence"/>
</dbReference>
<name>A0A412J467_9FIRM</name>
<dbReference type="Gene3D" id="3.40.390.10">
    <property type="entry name" value="Collagenase (Catalytic Domain)"/>
    <property type="match status" value="1"/>
</dbReference>